<evidence type="ECO:0000256" key="7">
    <source>
        <dbReference type="ARBA" id="ARBA00023136"/>
    </source>
</evidence>
<evidence type="ECO:0000259" key="11">
    <source>
        <dbReference type="Pfam" id="PF12022"/>
    </source>
</evidence>
<evidence type="ECO:0000313" key="12">
    <source>
        <dbReference type="EMBL" id="TPX42720.1"/>
    </source>
</evidence>
<dbReference type="GO" id="GO:0015031">
    <property type="term" value="P:protein transport"/>
    <property type="evidence" value="ECO:0007669"/>
    <property type="project" value="UniProtKB-KW"/>
</dbReference>
<reference evidence="12 13" key="1">
    <citation type="journal article" date="2019" name="Sci. Rep.">
        <title>Comparative genomics of chytrid fungi reveal insights into the obligate biotrophic and pathogenic lifestyle of Synchytrium endobioticum.</title>
        <authorList>
            <person name="van de Vossenberg B.T.L.H."/>
            <person name="Warris S."/>
            <person name="Nguyen H.D.T."/>
            <person name="van Gent-Pelzer M.P.E."/>
            <person name="Joly D.L."/>
            <person name="van de Geest H.C."/>
            <person name="Bonants P.J.M."/>
            <person name="Smith D.S."/>
            <person name="Levesque C.A."/>
            <person name="van der Lee T.A.J."/>
        </authorList>
    </citation>
    <scope>NUCLEOTIDE SEQUENCE [LARGE SCALE GENOMIC DNA]</scope>
    <source>
        <strain evidence="12 13">MB42</strain>
    </source>
</reference>
<feature type="compositionally biased region" description="Low complexity" evidence="9">
    <location>
        <begin position="558"/>
        <end position="571"/>
    </location>
</feature>
<dbReference type="Pfam" id="PF06148">
    <property type="entry name" value="COG2_N"/>
    <property type="match status" value="1"/>
</dbReference>
<dbReference type="GO" id="GO:0007030">
    <property type="term" value="P:Golgi organization"/>
    <property type="evidence" value="ECO:0007669"/>
    <property type="project" value="InterPro"/>
</dbReference>
<keyword evidence="6" id="KW-0333">Golgi apparatus</keyword>
<keyword evidence="4" id="KW-0813">Transport</keyword>
<keyword evidence="13" id="KW-1185">Reference proteome</keyword>
<dbReference type="InterPro" id="IPR024602">
    <property type="entry name" value="COG_su2_N"/>
</dbReference>
<evidence type="ECO:0000256" key="6">
    <source>
        <dbReference type="ARBA" id="ARBA00023034"/>
    </source>
</evidence>
<comment type="similarity">
    <text evidence="2">Belongs to the COG2 family.</text>
</comment>
<keyword evidence="5" id="KW-0653">Protein transport</keyword>
<dbReference type="Pfam" id="PF12022">
    <property type="entry name" value="COG2_C"/>
    <property type="match status" value="1"/>
</dbReference>
<dbReference type="VEuPathDB" id="FungiDB:SeMB42_g05012"/>
<proteinExistence type="inferred from homology"/>
<evidence type="ECO:0000256" key="4">
    <source>
        <dbReference type="ARBA" id="ARBA00022448"/>
    </source>
</evidence>
<feature type="domain" description="Conserved oligomeric Golgi complex subunit 2 N-terminal" evidence="10">
    <location>
        <begin position="25"/>
        <end position="111"/>
    </location>
</feature>
<feature type="region of interest" description="Disordered" evidence="9">
    <location>
        <begin position="552"/>
        <end position="571"/>
    </location>
</feature>
<evidence type="ECO:0000256" key="8">
    <source>
        <dbReference type="ARBA" id="ARBA00031344"/>
    </source>
</evidence>
<dbReference type="PANTHER" id="PTHR12961:SF0">
    <property type="entry name" value="CONSERVED OLIGOMERIC GOLGI COMPLEX SUBUNIT 2"/>
    <property type="match status" value="1"/>
</dbReference>
<dbReference type="PANTHER" id="PTHR12961">
    <property type="entry name" value="CONSERVED OLIGOMERIC GOLGI COMPLEX COMPONENT 2"/>
    <property type="match status" value="1"/>
</dbReference>
<feature type="domain" description="COG complex component COG2 C-terminal" evidence="11">
    <location>
        <begin position="446"/>
        <end position="809"/>
    </location>
</feature>
<organism evidence="12 13">
    <name type="scientific">Synchytrium endobioticum</name>
    <dbReference type="NCBI Taxonomy" id="286115"/>
    <lineage>
        <taxon>Eukaryota</taxon>
        <taxon>Fungi</taxon>
        <taxon>Fungi incertae sedis</taxon>
        <taxon>Chytridiomycota</taxon>
        <taxon>Chytridiomycota incertae sedis</taxon>
        <taxon>Chytridiomycetes</taxon>
        <taxon>Synchytriales</taxon>
        <taxon>Synchytriaceae</taxon>
        <taxon>Synchytrium</taxon>
    </lineage>
</organism>
<comment type="subcellular location">
    <subcellularLocation>
        <location evidence="1">Golgi apparatus membrane</location>
        <topology evidence="1">Peripheral membrane protein</topology>
    </subcellularLocation>
</comment>
<dbReference type="STRING" id="286115.A0A507CUF7"/>
<dbReference type="AlphaFoldDB" id="A0A507CUF7"/>
<sequence length="850" mass="93834">MRSPMPRLTRVPDMECSGSSSIVAFSRDEFLPGLSSSSSSSSPWPVSAAASFSPVTFIADHRHIPLDRLKNELNTALRQLKHELIDLINRDYADFISLSTNLTGVDAVIKDIGSPLEAMHSQVTWVRSSLQQVISQLETQLKARSHIREKKATVHLLLSIHESFSKVEELLGIASTTPINGPTSDLTISNTPSHLDSQILAQDTFANDTDGKLIERVAIEFNQLQYFVSRGANLPYVSNIEWRISRVKDTLTSNLSKALKAAYLKVIAKPNDATAATILAQYLRTYVLIDKIKDAQDIFNDAVVAPFVQKIILAPSNVSSNEFDPQAMPAISATSSHHKANNANNPAEIYQKIISFAKTECTPVLELSNQVFKGTTRDMLVDSVWATAVTGIMDRMSGITAVGLPDVFQKNYALAMDFVSQFEALCKRKKTLSLLRLHPVYVDFIKRWQLSVYFQLRSKEIYGKMEVGCTSFEWIYANLKLDPSSPISPFVLAPSNILLNCIRTCFDDGVFLWSVSYRLWKLTLQLIGRYVLFLKMVLSQVLLHVARKPKDGARKSTDTAASASSGTPTATTTAGVADEVILKRLSGMYRDCVLTNEQESVRCTYGPPASYVQKSRLTSVSLQITLLGKGTIAPRIIRQDQQGPSALSTGTLLSILEETLEPLHTDLRLATSQHIIDILSSQCTESLRSDIFNIPGQYRRTNKEPPTRPSYYVASILEPVSAFVSDCSHLFPSPPHSGHALPAEWATAVLNEVTSTFTAQAVEMLESQKKISESLKRLRRGGATDSESAGNGVAMSDDDKIRLQVVLDVRQLGVELQGRGMDVSTSEKYRELLKVVAPFLSLAESIMVIP</sequence>
<evidence type="ECO:0000256" key="2">
    <source>
        <dbReference type="ARBA" id="ARBA00007603"/>
    </source>
</evidence>
<evidence type="ECO:0000256" key="9">
    <source>
        <dbReference type="SAM" id="MobiDB-lite"/>
    </source>
</evidence>
<dbReference type="Proteomes" id="UP000317494">
    <property type="component" value="Unassembled WGS sequence"/>
</dbReference>
<evidence type="ECO:0000256" key="1">
    <source>
        <dbReference type="ARBA" id="ARBA00004395"/>
    </source>
</evidence>
<dbReference type="GO" id="GO:0006891">
    <property type="term" value="P:intra-Golgi vesicle-mediated transport"/>
    <property type="evidence" value="ECO:0007669"/>
    <property type="project" value="TreeGrafter"/>
</dbReference>
<dbReference type="EMBL" id="QEAN01000223">
    <property type="protein sequence ID" value="TPX42720.1"/>
    <property type="molecule type" value="Genomic_DNA"/>
</dbReference>
<evidence type="ECO:0000256" key="5">
    <source>
        <dbReference type="ARBA" id="ARBA00022927"/>
    </source>
</evidence>
<protein>
    <recommendedName>
        <fullName evidence="3">Conserved oligomeric Golgi complex subunit 2</fullName>
    </recommendedName>
    <alternativeName>
        <fullName evidence="8">Component of oligomeric Golgi complex 2</fullName>
    </alternativeName>
</protein>
<dbReference type="InterPro" id="IPR009316">
    <property type="entry name" value="COG2"/>
</dbReference>
<keyword evidence="7" id="KW-0472">Membrane</keyword>
<dbReference type="InterPro" id="IPR024603">
    <property type="entry name" value="COG_complex_COG2_C"/>
</dbReference>
<dbReference type="GO" id="GO:0000139">
    <property type="term" value="C:Golgi membrane"/>
    <property type="evidence" value="ECO:0007669"/>
    <property type="project" value="UniProtKB-SubCell"/>
</dbReference>
<dbReference type="GO" id="GO:0017119">
    <property type="term" value="C:Golgi transport complex"/>
    <property type="evidence" value="ECO:0007669"/>
    <property type="project" value="TreeGrafter"/>
</dbReference>
<accession>A0A507CUF7</accession>
<evidence type="ECO:0000256" key="3">
    <source>
        <dbReference type="ARBA" id="ARBA00020977"/>
    </source>
</evidence>
<gene>
    <name evidence="12" type="ORF">SeMB42_g05012</name>
</gene>
<evidence type="ECO:0000313" key="13">
    <source>
        <dbReference type="Proteomes" id="UP000317494"/>
    </source>
</evidence>
<comment type="caution">
    <text evidence="12">The sequence shown here is derived from an EMBL/GenBank/DDBJ whole genome shotgun (WGS) entry which is preliminary data.</text>
</comment>
<name>A0A507CUF7_9FUNG</name>
<evidence type="ECO:0000259" key="10">
    <source>
        <dbReference type="Pfam" id="PF06148"/>
    </source>
</evidence>